<evidence type="ECO:0000259" key="3">
    <source>
        <dbReference type="Pfam" id="PF26187"/>
    </source>
</evidence>
<dbReference type="PANTHER" id="PTHR31043:SF3">
    <property type="entry name" value="NEPHROCYSTIN-4"/>
    <property type="match status" value="1"/>
</dbReference>
<comment type="caution">
    <text evidence="5">The sequence shown here is derived from an EMBL/GenBank/DDBJ whole genome shotgun (WGS) entry which is preliminary data.</text>
</comment>
<evidence type="ECO:0000313" key="5">
    <source>
        <dbReference type="EMBL" id="CAG9315330.1"/>
    </source>
</evidence>
<name>A0AAU9IVP3_9CILI</name>
<gene>
    <name evidence="5" type="ORF">BSTOLATCC_MIC13103</name>
</gene>
<dbReference type="GO" id="GO:0005856">
    <property type="term" value="C:cytoskeleton"/>
    <property type="evidence" value="ECO:0007669"/>
    <property type="project" value="InterPro"/>
</dbReference>
<feature type="domain" description="NPHP4 Ig-like" evidence="4">
    <location>
        <begin position="798"/>
        <end position="887"/>
    </location>
</feature>
<dbReference type="Pfam" id="PF26190">
    <property type="entry name" value="Ig_NPHP4_1st"/>
    <property type="match status" value="1"/>
</dbReference>
<dbReference type="InterPro" id="IPR058685">
    <property type="entry name" value="Ig_NPHP4_4th"/>
</dbReference>
<dbReference type="Pfam" id="PF26015">
    <property type="entry name" value="Ig_NPH4_3rd"/>
    <property type="match status" value="1"/>
</dbReference>
<evidence type="ECO:0000313" key="6">
    <source>
        <dbReference type="Proteomes" id="UP001162131"/>
    </source>
</evidence>
<dbReference type="GO" id="GO:0097730">
    <property type="term" value="C:non-motile cilium"/>
    <property type="evidence" value="ECO:0007669"/>
    <property type="project" value="InterPro"/>
</dbReference>
<organism evidence="5 6">
    <name type="scientific">Blepharisma stoltei</name>
    <dbReference type="NCBI Taxonomy" id="1481888"/>
    <lineage>
        <taxon>Eukaryota</taxon>
        <taxon>Sar</taxon>
        <taxon>Alveolata</taxon>
        <taxon>Ciliophora</taxon>
        <taxon>Postciliodesmatophora</taxon>
        <taxon>Heterotrichea</taxon>
        <taxon>Heterotrichida</taxon>
        <taxon>Blepharismidae</taxon>
        <taxon>Blepharisma</taxon>
    </lineage>
</organism>
<protein>
    <recommendedName>
        <fullName evidence="7">Nephrocystin-4</fullName>
    </recommendedName>
</protein>
<accession>A0AAU9IVP3</accession>
<sequence>MSDNTALIEWSRNTNFHDSVPAPDKTRRSTASIPFILILHELEGSQVPMESLQFSITFYKKSESTFFGRTFVFGQELVVYYHTTITDEDVEAVCEILEITQSANNVIGRKPIGWTRLICFKENEGQKSPLYSGSLRNLTISQNPLPKPGFFLNYEIRAYEELRIVYGLLPPDTFCGPHEILPGVAGRYLPSNPAEHIALGPTANLFLKNIEIPRAQEIEDRIKSFAEAWRKEAFGADSRPVRINELRVTVGLHNSWHYLGGGGPESVAFLKRFEDSFVASTLITLRDAAIDPLIAIVFELECALEIPKPGAPGEMLKVALAWAPHLNFKEGDYNAFMIPGPGRSVSGKMLWGVSLDIQVFFNLSMKEGSAPIVQTQYITNIKEGNPEDDLRHRQEQANMMRKIQQLEAELQKARTQTQAGPQLIPIKPPPSSPPQLTQIQSIEIRPSLTQTLPRPVTTPVMQPQYQAQNMQSAYDSNVDFSYIDAIAPVPLNGQRPETSFSTMPLDMPRALSRADKARLVRAGIRGLMDNEEFSGIRPRLDIEAQDPLKAANFVIQFLAYRPPVRGSRMPSRVCFGVRFYVFPHTMTEPVTIKTGDSGVPWVLEKDGPNPELLMKFEVEPPVWDQVDFAKYLMKKSLSIEVWNAESHIHIGNAKINLVEVVRQGKASVVSTKEYPVFDENKEQIGSLQILLRNQGMAPSVRLQPSQDALKLTGPQARHKYKVRSKVLVPLPDEKPIAIDNEDQRKRLRIMEFRKSQTQQITSEDWDKEKQLKEISIIRESRKPMAIKQALREYMSTAEKIHARVGQAFTFQYMLRNPQIGEECFSVIIEDKELSVVKDVSEWQWWVNHFNYDRPLEYDMITPDNSIILRPGESCPIIFKFISWNPQPKMITAWIHQSKGSPICAMELEVVPESSPVDQILRFYECENRTVKLAIPPLYSSETLTKPILHCSLEKAIVQWENEREISVELKTPPAPNILSFNLVAYDDPYCSEVVANWEIKLHSLVGVDVNVTMGQATAIRLACPGDEARTVALYSSKDDCVFFPSPHDKPFTLLPRSVNSLPVMIRSDSPQIQRIRVHCVDIFHRQLVHAWVIRIESSAATITQIYEVKCKLGQPTDKRVLFVNRSQTWAIFHFRSSHPNVLEIKEPRISLEGGAKGYLWMHVPAASQPNPAEVCVFATDSEENIFECLLFKIDYE</sequence>
<dbReference type="EMBL" id="CAJZBQ010000013">
    <property type="protein sequence ID" value="CAG9315330.1"/>
    <property type="molecule type" value="Genomic_DNA"/>
</dbReference>
<dbReference type="Proteomes" id="UP001162131">
    <property type="component" value="Unassembled WGS sequence"/>
</dbReference>
<dbReference type="InterPro" id="IPR029775">
    <property type="entry name" value="NPHP4"/>
</dbReference>
<dbReference type="Pfam" id="PF26187">
    <property type="entry name" value="Ig_NPHP4_4th"/>
    <property type="match status" value="1"/>
</dbReference>
<dbReference type="InterPro" id="IPR058687">
    <property type="entry name" value="Ig_NPHP4_1st"/>
</dbReference>
<feature type="domain" description="NPHP4 Ig-like" evidence="1">
    <location>
        <begin position="1013"/>
        <end position="1097"/>
    </location>
</feature>
<reference evidence="5" key="1">
    <citation type="submission" date="2021-09" db="EMBL/GenBank/DDBJ databases">
        <authorList>
            <consortium name="AG Swart"/>
            <person name="Singh M."/>
            <person name="Singh A."/>
            <person name="Seah K."/>
            <person name="Emmerich C."/>
        </authorList>
    </citation>
    <scope>NUCLEOTIDE SEQUENCE</scope>
    <source>
        <strain evidence="5">ATCC30299</strain>
    </source>
</reference>
<evidence type="ECO:0000259" key="2">
    <source>
        <dbReference type="Pfam" id="PF26186"/>
    </source>
</evidence>
<feature type="domain" description="NPHP4 C2-like" evidence="2">
    <location>
        <begin position="542"/>
        <end position="678"/>
    </location>
</feature>
<dbReference type="AlphaFoldDB" id="A0AAU9IVP3"/>
<dbReference type="InterPro" id="IPR058686">
    <property type="entry name" value="Ig_NPHP4_3rd"/>
</dbReference>
<dbReference type="Pfam" id="PF26186">
    <property type="entry name" value="NPHP4_C2_3rd"/>
    <property type="match status" value="1"/>
</dbReference>
<evidence type="ECO:0000259" key="1">
    <source>
        <dbReference type="Pfam" id="PF26015"/>
    </source>
</evidence>
<dbReference type="GO" id="GO:0090090">
    <property type="term" value="P:negative regulation of canonical Wnt signaling pathway"/>
    <property type="evidence" value="ECO:0007669"/>
    <property type="project" value="InterPro"/>
</dbReference>
<proteinExistence type="predicted"/>
<keyword evidence="6" id="KW-1185">Reference proteome</keyword>
<evidence type="ECO:0008006" key="7">
    <source>
        <dbReference type="Google" id="ProtNLM"/>
    </source>
</evidence>
<dbReference type="PANTHER" id="PTHR31043">
    <property type="entry name" value="NEPHROCYSTIN-4"/>
    <property type="match status" value="1"/>
</dbReference>
<feature type="domain" description="NPHP4 Ig-like" evidence="3">
    <location>
        <begin position="1109"/>
        <end position="1195"/>
    </location>
</feature>
<dbReference type="InterPro" id="IPR058765">
    <property type="entry name" value="NPHP4_C2-like"/>
</dbReference>
<evidence type="ECO:0000259" key="4">
    <source>
        <dbReference type="Pfam" id="PF26190"/>
    </source>
</evidence>